<dbReference type="Proteomes" id="UP000639643">
    <property type="component" value="Unassembled WGS sequence"/>
</dbReference>
<dbReference type="InterPro" id="IPR025476">
    <property type="entry name" value="Helitron_helicase-like"/>
</dbReference>
<accession>A0A8H6MIG1</accession>
<dbReference type="OrthoDB" id="5098383at2759"/>
<reference evidence="2" key="1">
    <citation type="journal article" date="2020" name="Phytopathology">
        <title>Genome Sequence Resources of Colletotrichum truncatum, C. plurivorum, C. musicola, and C. sojae: Four Species Pathogenic to Soybean (Glycine max).</title>
        <authorList>
            <person name="Rogerio F."/>
            <person name="Boufleur T.R."/>
            <person name="Ciampi-Guillardi M."/>
            <person name="Sukno S.A."/>
            <person name="Thon M.R."/>
            <person name="Massola Junior N.S."/>
            <person name="Baroncelli R."/>
        </authorList>
    </citation>
    <scope>NUCLEOTIDE SEQUENCE</scope>
    <source>
        <strain evidence="2">LFN0074</strain>
    </source>
</reference>
<evidence type="ECO:0000259" key="1">
    <source>
        <dbReference type="Pfam" id="PF14214"/>
    </source>
</evidence>
<evidence type="ECO:0000313" key="3">
    <source>
        <dbReference type="Proteomes" id="UP000639643"/>
    </source>
</evidence>
<feature type="non-terminal residue" evidence="2">
    <location>
        <position position="1"/>
    </location>
</feature>
<dbReference type="Pfam" id="PF14214">
    <property type="entry name" value="Helitron_like_N"/>
    <property type="match status" value="1"/>
</dbReference>
<protein>
    <recommendedName>
        <fullName evidence="1">Helitron helicase-like domain-containing protein</fullName>
    </recommendedName>
</protein>
<organism evidence="2 3">
    <name type="scientific">Colletotrichum musicola</name>
    <dbReference type="NCBI Taxonomy" id="2175873"/>
    <lineage>
        <taxon>Eukaryota</taxon>
        <taxon>Fungi</taxon>
        <taxon>Dikarya</taxon>
        <taxon>Ascomycota</taxon>
        <taxon>Pezizomycotina</taxon>
        <taxon>Sordariomycetes</taxon>
        <taxon>Hypocreomycetidae</taxon>
        <taxon>Glomerellales</taxon>
        <taxon>Glomerellaceae</taxon>
        <taxon>Colletotrichum</taxon>
        <taxon>Colletotrichum orchidearum species complex</taxon>
    </lineage>
</organism>
<evidence type="ECO:0000313" key="2">
    <source>
        <dbReference type="EMBL" id="KAF6785028.1"/>
    </source>
</evidence>
<dbReference type="EMBL" id="WIGM01002024">
    <property type="protein sequence ID" value="KAF6785028.1"/>
    <property type="molecule type" value="Genomic_DNA"/>
</dbReference>
<feature type="domain" description="Helitron helicase-like" evidence="1">
    <location>
        <begin position="161"/>
        <end position="378"/>
    </location>
</feature>
<name>A0A8H6MIG1_9PEZI</name>
<keyword evidence="3" id="KW-1185">Reference proteome</keyword>
<dbReference type="AlphaFoldDB" id="A0A8H6MIG1"/>
<sequence length="763" mass="86516">PIDINELLASLREDDDRGIIPHSDVLGDVDDFDDEAERVWEVTATGMFDVDGRPRLAEADGLQYLSNAVHHMGPASGEMDVLGINANNHSNSEPVIRATRGGAFSDSFDPAFFPMAFPTLFPYGSGGPRLAEENLRTGVSAGQNEAPRDLVSSRNLALDRWARLLLQRHGARFSAHPVFSFLVFNMGVRSRNNRVSMIRVQQPDFAHSQRLLSALEPGRLEAAVRQLQETRRTTDEAVNELLRQLSHFGHRQPFSKENRLTMRRKIQSFILKHGLPSIWITINPDDIVNPVKLKLAAFNKHERPAAEAFLADLNRGYKKLALAIADPVSAAIFFHREVSMFFEHYVRVGKESVFGRISEYFGAVETNERGALHLHGLLWLEGNICMPSFLEDAKAEDAGSWRSRVVEYADSVFSEVLDVTAYHDLKEERSSDFDPATIILDKTKLREDFSQEANFVAATKQIHTHTPTCVKYSFKHRKSTRSVCRFGAPWDDVEATGFTKEGTFQIRRNHPSVNRYNEAMALGLRHNHDISFILTKCKSLAIIYYLTNYTTKEEDPVWKRVATAKECLATLRASPTDEAPEHGRGNNQEACRARTFLTRVANRFFTDRPLSHVEVVAYLMGYPMEVCGTSAWAFLNVSALYWVVSKRWPYLQRLLGNDVINNGEGDGVFFGAQGQKITLLQAYPHRGHELQNVALYDYMSMVTLRRRKDRSTVDSRQVELDASWPLSQAWVQVIRTPDRLATVCIDGYLTTNMAEEEERTYRR</sequence>
<gene>
    <name evidence="2" type="ORF">CMUS01_16585</name>
</gene>
<comment type="caution">
    <text evidence="2">The sequence shown here is derived from an EMBL/GenBank/DDBJ whole genome shotgun (WGS) entry which is preliminary data.</text>
</comment>
<proteinExistence type="predicted"/>